<name>A0A2A7MG97_9CLOT</name>
<dbReference type="InterPro" id="IPR002577">
    <property type="entry name" value="HTH_HxlR"/>
</dbReference>
<sequence>MFSTIHFYFHPFHTHFYLLTINLNSSIFYLVYPQVPLKVEYSLTEIGTSLQPF</sequence>
<reference evidence="2 3" key="1">
    <citation type="submission" date="2017-10" db="EMBL/GenBank/DDBJ databases">
        <title>Effective Description of Clostridium neonatale sp. nov. linked to necrotizing enterocolitis in neonates and a clarification of species assignable to the genus Clostridium (Prazmowski 1880) emend. Lawson and Rainey 2016.</title>
        <authorList>
            <person name="Bernard K."/>
            <person name="Burdz T."/>
            <person name="Wiebe D."/>
            <person name="Balcewich B."/>
            <person name="Alfa M."/>
            <person name="Bernier A.-M."/>
        </authorList>
    </citation>
    <scope>NUCLEOTIDE SEQUENCE [LARGE SCALE GENOMIC DNA]</scope>
    <source>
        <strain evidence="2 3">LCDC99A005</strain>
    </source>
</reference>
<feature type="domain" description="HTH hxlR-type" evidence="1">
    <location>
        <begin position="30"/>
        <end position="52"/>
    </location>
</feature>
<organism evidence="2 3">
    <name type="scientific">Clostridium neonatale</name>
    <dbReference type="NCBI Taxonomy" id="137838"/>
    <lineage>
        <taxon>Bacteria</taxon>
        <taxon>Bacillati</taxon>
        <taxon>Bacillota</taxon>
        <taxon>Clostridia</taxon>
        <taxon>Eubacteriales</taxon>
        <taxon>Clostridiaceae</taxon>
        <taxon>Clostridium</taxon>
    </lineage>
</organism>
<dbReference type="EMBL" id="PDCJ01000002">
    <property type="protein sequence ID" value="PEG30138.1"/>
    <property type="molecule type" value="Genomic_DNA"/>
</dbReference>
<comment type="caution">
    <text evidence="2">The sequence shown here is derived from an EMBL/GenBank/DDBJ whole genome shotgun (WGS) entry which is preliminary data.</text>
</comment>
<dbReference type="AlphaFoldDB" id="A0A2A7MG97"/>
<keyword evidence="3" id="KW-1185">Reference proteome</keyword>
<evidence type="ECO:0000313" key="2">
    <source>
        <dbReference type="EMBL" id="PEG30138.1"/>
    </source>
</evidence>
<dbReference type="Pfam" id="PF01638">
    <property type="entry name" value="HxlR"/>
    <property type="match status" value="1"/>
</dbReference>
<accession>A0A2A7MG97</accession>
<protein>
    <recommendedName>
        <fullName evidence="1">HTH hxlR-type domain-containing protein</fullName>
    </recommendedName>
</protein>
<proteinExistence type="predicted"/>
<evidence type="ECO:0000259" key="1">
    <source>
        <dbReference type="Pfam" id="PF01638"/>
    </source>
</evidence>
<evidence type="ECO:0000313" key="3">
    <source>
        <dbReference type="Proteomes" id="UP000220840"/>
    </source>
</evidence>
<gene>
    <name evidence="2" type="ORF">CQ394_13935</name>
</gene>
<dbReference type="Proteomes" id="UP000220840">
    <property type="component" value="Unassembled WGS sequence"/>
</dbReference>